<dbReference type="Proteomes" id="UP000681720">
    <property type="component" value="Unassembled WGS sequence"/>
</dbReference>
<dbReference type="GO" id="GO:0006086">
    <property type="term" value="P:pyruvate decarboxylation to acetyl-CoA"/>
    <property type="evidence" value="ECO:0007669"/>
    <property type="project" value="InterPro"/>
</dbReference>
<feature type="domain" description="2-oxoacid dehydrogenase acyltransferase catalytic" evidence="1">
    <location>
        <begin position="3"/>
        <end position="68"/>
    </location>
</feature>
<reference evidence="2" key="1">
    <citation type="submission" date="2021-02" db="EMBL/GenBank/DDBJ databases">
        <authorList>
            <person name="Nowell W R."/>
        </authorList>
    </citation>
    <scope>NUCLEOTIDE SEQUENCE</scope>
</reference>
<dbReference type="AlphaFoldDB" id="A0A8S3JXX4"/>
<evidence type="ECO:0000313" key="2">
    <source>
        <dbReference type="EMBL" id="CAF5221832.1"/>
    </source>
</evidence>
<dbReference type="SUPFAM" id="SSF52777">
    <property type="entry name" value="CoA-dependent acyltransferases"/>
    <property type="match status" value="1"/>
</dbReference>
<comment type="caution">
    <text evidence="2">The sequence shown here is derived from an EMBL/GenBank/DDBJ whole genome shotgun (WGS) entry which is preliminary data.</text>
</comment>
<dbReference type="PANTHER" id="PTHR23151:SF90">
    <property type="entry name" value="DIHYDROLIPOYLLYSINE-RESIDUE ACETYLTRANSFERASE COMPONENT OF PYRUVATE DEHYDROGENASE COMPLEX, MITOCHONDRIAL-RELATED"/>
    <property type="match status" value="1"/>
</dbReference>
<organism evidence="2 3">
    <name type="scientific">Rotaria magnacalcarata</name>
    <dbReference type="NCBI Taxonomy" id="392030"/>
    <lineage>
        <taxon>Eukaryota</taxon>
        <taxon>Metazoa</taxon>
        <taxon>Spiralia</taxon>
        <taxon>Gnathifera</taxon>
        <taxon>Rotifera</taxon>
        <taxon>Eurotatoria</taxon>
        <taxon>Bdelloidea</taxon>
        <taxon>Philodinida</taxon>
        <taxon>Philodinidae</taxon>
        <taxon>Rotaria</taxon>
    </lineage>
</organism>
<dbReference type="InterPro" id="IPR045257">
    <property type="entry name" value="E2/Pdx1"/>
</dbReference>
<feature type="non-terminal residue" evidence="2">
    <location>
        <position position="1"/>
    </location>
</feature>
<dbReference type="PANTHER" id="PTHR23151">
    <property type="entry name" value="DIHYDROLIPOAMIDE ACETYL/SUCCINYL-TRANSFERASE-RELATED"/>
    <property type="match status" value="1"/>
</dbReference>
<dbReference type="GO" id="GO:0004742">
    <property type="term" value="F:dihydrolipoyllysine-residue acetyltransferase activity"/>
    <property type="evidence" value="ECO:0007669"/>
    <property type="project" value="TreeGrafter"/>
</dbReference>
<dbReference type="GO" id="GO:0045254">
    <property type="term" value="C:pyruvate dehydrogenase complex"/>
    <property type="evidence" value="ECO:0007669"/>
    <property type="project" value="InterPro"/>
</dbReference>
<protein>
    <recommendedName>
        <fullName evidence="1">2-oxoacid dehydrogenase acyltransferase catalytic domain-containing protein</fullName>
    </recommendedName>
</protein>
<sequence>AKDKSRGITINDFIIKAAALACKKRPETNSVWMEKSIRQYETVDINVAINTDAGVLVAPILYNVEQKQK</sequence>
<dbReference type="InterPro" id="IPR023213">
    <property type="entry name" value="CAT-like_dom_sf"/>
</dbReference>
<gene>
    <name evidence="2" type="ORF">GIL414_LOCUS84751</name>
</gene>
<proteinExistence type="predicted"/>
<name>A0A8S3JXX4_9BILA</name>
<dbReference type="Gene3D" id="3.30.559.10">
    <property type="entry name" value="Chloramphenicol acetyltransferase-like domain"/>
    <property type="match status" value="1"/>
</dbReference>
<accession>A0A8S3JXX4</accession>
<dbReference type="Pfam" id="PF00198">
    <property type="entry name" value="2-oxoacid_dh"/>
    <property type="match status" value="1"/>
</dbReference>
<evidence type="ECO:0000259" key="1">
    <source>
        <dbReference type="Pfam" id="PF00198"/>
    </source>
</evidence>
<dbReference type="EMBL" id="CAJOBJ010367539">
    <property type="protein sequence ID" value="CAF5221832.1"/>
    <property type="molecule type" value="Genomic_DNA"/>
</dbReference>
<dbReference type="InterPro" id="IPR001078">
    <property type="entry name" value="2-oxoacid_DH_actylTfrase"/>
</dbReference>
<evidence type="ECO:0000313" key="3">
    <source>
        <dbReference type="Proteomes" id="UP000681720"/>
    </source>
</evidence>